<reference evidence="9" key="1">
    <citation type="journal article" date="2019" name="Int. J. Syst. Evol. Microbiol.">
        <title>The Global Catalogue of Microorganisms (GCM) 10K type strain sequencing project: providing services to taxonomists for standard genome sequencing and annotation.</title>
        <authorList>
            <consortium name="The Broad Institute Genomics Platform"/>
            <consortium name="The Broad Institute Genome Sequencing Center for Infectious Disease"/>
            <person name="Wu L."/>
            <person name="Ma J."/>
        </authorList>
    </citation>
    <scope>NUCLEOTIDE SEQUENCE [LARGE SCALE GENOMIC DNA]</scope>
    <source>
        <strain evidence="9">LMG 29247</strain>
    </source>
</reference>
<dbReference type="Proteomes" id="UP001597304">
    <property type="component" value="Unassembled WGS sequence"/>
</dbReference>
<dbReference type="SUPFAM" id="SSF53706">
    <property type="entry name" value="Formate dehydrogenase/DMSO reductase, domains 1-3"/>
    <property type="match status" value="1"/>
</dbReference>
<dbReference type="CDD" id="cd02793">
    <property type="entry name" value="MopB_CT_DMSOR-BSOR-TMAOR"/>
    <property type="match status" value="1"/>
</dbReference>
<comment type="similarity">
    <text evidence="2">Belongs to the prokaryotic molybdopterin-containing oxidoreductase family.</text>
</comment>
<keyword evidence="4" id="KW-0479">Metal-binding</keyword>
<evidence type="ECO:0000256" key="2">
    <source>
        <dbReference type="ARBA" id="ARBA00010312"/>
    </source>
</evidence>
<dbReference type="RefSeq" id="WP_147911414.1">
    <property type="nucleotide sequence ID" value="NZ_JBHUEJ010000019.1"/>
</dbReference>
<proteinExistence type="inferred from homology"/>
<keyword evidence="3" id="KW-0500">Molybdenum</keyword>
<dbReference type="InterPro" id="IPR006655">
    <property type="entry name" value="Mopterin_OxRdtase_prok_CS"/>
</dbReference>
<gene>
    <name evidence="8" type="ORF">ACFSF0_10775</name>
</gene>
<feature type="domain" description="Molybdopterin dinucleotide-binding" evidence="7">
    <location>
        <begin position="643"/>
        <end position="764"/>
    </location>
</feature>
<dbReference type="PANTHER" id="PTHR43742:SF10">
    <property type="entry name" value="TRIMETHYLAMINE-N-OXIDE REDUCTASE 2"/>
    <property type="match status" value="1"/>
</dbReference>
<evidence type="ECO:0000256" key="3">
    <source>
        <dbReference type="ARBA" id="ARBA00022505"/>
    </source>
</evidence>
<protein>
    <submittedName>
        <fullName evidence="8">Molybdopterin-dependent oxidoreductase</fullName>
    </submittedName>
</protein>
<evidence type="ECO:0000313" key="9">
    <source>
        <dbReference type="Proteomes" id="UP001597304"/>
    </source>
</evidence>
<dbReference type="Gene3D" id="3.40.50.740">
    <property type="match status" value="1"/>
</dbReference>
<evidence type="ECO:0000256" key="1">
    <source>
        <dbReference type="ARBA" id="ARBA00001942"/>
    </source>
</evidence>
<dbReference type="Gene3D" id="3.90.55.10">
    <property type="entry name" value="Dimethylsulfoxide Reductase, domain 3"/>
    <property type="match status" value="1"/>
</dbReference>
<dbReference type="InterPro" id="IPR006656">
    <property type="entry name" value="Mopterin_OxRdtase"/>
</dbReference>
<evidence type="ECO:0000256" key="5">
    <source>
        <dbReference type="ARBA" id="ARBA00023002"/>
    </source>
</evidence>
<evidence type="ECO:0000256" key="4">
    <source>
        <dbReference type="ARBA" id="ARBA00022723"/>
    </source>
</evidence>
<comment type="cofactor">
    <cofactor evidence="1">
        <name>Mo-bis(molybdopterin guanine dinucleotide)</name>
        <dbReference type="ChEBI" id="CHEBI:60539"/>
    </cofactor>
</comment>
<sequence>MKTDPSPQVVAAHPARPEPRLTAAHWGVYEAVGEGDAMHLKGFVGDPSPSPIGLSMLDAARGPVRVRRPVARQSWLAARRAGQPQVHGERRGDEPFVEVSWEEALDLVAHAIEEVRSEHGNESIFGGSYGWSSAGRFHHAQSQVHRFLNSVGGYVRHADSYSLGAARVLLPHIVAPIDELFVKHTSWRVMARHTQLFVTFGGVPAKNAQVSSGGATAHVVDQGLRDMASAGVRFINVSPVSDNLDTGGPVEWLPIRPHADTALILALCHTLLTAELHDRTFLSTHCVGFNKVEAYLLGHTDGQPKDATWAAALTELPVGRIIALTHDMAAARTMLNISWSLQRSHHGEQPFWALITLAAMLGQIGLAGGGFGVGYGTTNMIGNDNLRIPGPTLPQGRNAVGAFIPVARIADMLERPGEAFDYNGARHRYPDIHLIYWAGGNPFHHHQDLNRLHRAWQTKPRTIIVHEQYWTPTAKLADVVLPATTSLEREDIGYASRERFMIAMKPLLAPVDGARDDYAIFCDLSARLGAFDAFTEGRDAHGWLQWMYAESRNKCREAGVNLPDFGTFWRQGTIDLAEPEAEVVMFADFRTDPLAHPLNTPSGKLELFSERIASFGYADCPGQATWMEPVEWLGNAASDRHTLHLLSDQPHTKLHSQLDHAAYSQANKVGGREPVTLSPQDAAARGLTDGDVVRIFNARGSCLAAVRISDALRTGVARLSTGAWYDPASWRAGAIGPDKHGNPNVLTLDMGASSLSQGCIAQTCLVQIERYDGPPLAPTPYQLPEIVADLEPAA</sequence>
<dbReference type="InterPro" id="IPR050612">
    <property type="entry name" value="Prok_Mopterin_Oxidored"/>
</dbReference>
<dbReference type="PROSITE" id="PS00490">
    <property type="entry name" value="MOLYBDOPTERIN_PROK_2"/>
    <property type="match status" value="1"/>
</dbReference>
<dbReference type="Gene3D" id="3.40.228.10">
    <property type="entry name" value="Dimethylsulfoxide Reductase, domain 2"/>
    <property type="match status" value="1"/>
</dbReference>
<comment type="caution">
    <text evidence="8">The sequence shown here is derived from an EMBL/GenBank/DDBJ whole genome shotgun (WGS) entry which is preliminary data.</text>
</comment>
<keyword evidence="5" id="KW-0560">Oxidoreductase</keyword>
<dbReference type="PANTHER" id="PTHR43742">
    <property type="entry name" value="TRIMETHYLAMINE-N-OXIDE REDUCTASE"/>
    <property type="match status" value="1"/>
</dbReference>
<dbReference type="Pfam" id="PF01568">
    <property type="entry name" value="Molydop_binding"/>
    <property type="match status" value="1"/>
</dbReference>
<dbReference type="InterPro" id="IPR006657">
    <property type="entry name" value="MoPterin_dinucl-bd_dom"/>
</dbReference>
<accession>A0ABW4KUE5</accession>
<evidence type="ECO:0000259" key="6">
    <source>
        <dbReference type="Pfam" id="PF00384"/>
    </source>
</evidence>
<evidence type="ECO:0000313" key="8">
    <source>
        <dbReference type="EMBL" id="MFD1711093.1"/>
    </source>
</evidence>
<dbReference type="Pfam" id="PF00384">
    <property type="entry name" value="Molybdopterin"/>
    <property type="match status" value="1"/>
</dbReference>
<keyword evidence="9" id="KW-1185">Reference proteome</keyword>
<evidence type="ECO:0000259" key="7">
    <source>
        <dbReference type="Pfam" id="PF01568"/>
    </source>
</evidence>
<dbReference type="SUPFAM" id="SSF50692">
    <property type="entry name" value="ADC-like"/>
    <property type="match status" value="1"/>
</dbReference>
<feature type="domain" description="Molybdopterin oxidoreductase" evidence="6">
    <location>
        <begin position="65"/>
        <end position="526"/>
    </location>
</feature>
<organism evidence="8 9">
    <name type="scientific">Ottowia flava</name>
    <dbReference type="NCBI Taxonomy" id="2675430"/>
    <lineage>
        <taxon>Bacteria</taxon>
        <taxon>Pseudomonadati</taxon>
        <taxon>Pseudomonadota</taxon>
        <taxon>Betaproteobacteria</taxon>
        <taxon>Burkholderiales</taxon>
        <taxon>Comamonadaceae</taxon>
        <taxon>Ottowia</taxon>
    </lineage>
</organism>
<dbReference type="EMBL" id="JBHUEJ010000019">
    <property type="protein sequence ID" value="MFD1711093.1"/>
    <property type="molecule type" value="Genomic_DNA"/>
</dbReference>
<dbReference type="InterPro" id="IPR041954">
    <property type="entry name" value="CT_DMSOR/BSOR/TMAOR"/>
</dbReference>
<dbReference type="Gene3D" id="2.40.40.20">
    <property type="match status" value="1"/>
</dbReference>
<dbReference type="InterPro" id="IPR009010">
    <property type="entry name" value="Asp_de-COase-like_dom_sf"/>
</dbReference>
<name>A0ABW4KUE5_9BURK</name>